<evidence type="ECO:0000313" key="3">
    <source>
        <dbReference type="EMBL" id="CAA9255935.1"/>
    </source>
</evidence>
<dbReference type="Pfam" id="PF18939">
    <property type="entry name" value="DUF5686"/>
    <property type="match status" value="1"/>
</dbReference>
<sequence length="830" mass="95047">MNRLRQFLVSSLLLLLPAAAGLAQSISGHVRDDQNNPIPFANIFFKELANGTASDERGHYYLALDPGVYTVVYSSVGYQAQTVQVVVGDGPLVKDIRLLPSTVALDEIVVKAGKRDPAYAIIAHVIENKPKFLAQVKSFRTEVYVRATEVIDPRKKKAPAKAPDEDLSRSGPPVDPFAEARKKEQERLENINLLEMQLVLNYQSPDRYKEERTGYKAYGSKEGLFIPVFSEADFNFYYNLVNLKGIAEVPVISPVSRFAVLSYKFKLEETVREDGRLVHKIRVTPRKTGDATCRGLVYVNDSTWNINRLELSLDKGGLKFYDAFTIRQTYRQVDGSLWIPARQEFVYETKAGGRAFRGNTVWVYNDYRRDHPFPPRFFGNEVSVITREAYERDSTYWNRTRAEPLSADQQRVIVYRDSLEASRNTKAYLDSVEARFNKVTVGEVLYHGVGFRKEATKREIYLSPLLGLLNFEVIGGFRLGPFASYFRKFNNGRMINAYGGFTLGLKNLDWNGNLSVWTRYNPYRLGDFSVRMGRTFYSVNSFDAYLNQLSISNYILHKHVDLFHRIELFNGFYVTAELGFHDRHSVQDYNTTSLLNEVLPPDDPLAFENYQALISSLRLAYTPGQKFMTEPNQKVVLGSRYPTFSVAHRKGWNGLLTSDIDFDYFEGAVEQNLSLGTLGNSRYAAMVGRFVNTRDLRFVDLKRFRQSDPFLYSDPLHSFQLLDTALSTTDLFFEAHYIHHFNGAMINNLPLIKKTKLRTVAGAGVMWLRENGYRHVEMFGGVERIFKLGARRRLRLGVYGVVSQSNRTPPQTGYKVSFDIIDTWKRDWSY</sequence>
<proteinExistence type="predicted"/>
<organism evidence="3">
    <name type="scientific">uncultured Cytophagales bacterium</name>
    <dbReference type="NCBI Taxonomy" id="158755"/>
    <lineage>
        <taxon>Bacteria</taxon>
        <taxon>Pseudomonadati</taxon>
        <taxon>Bacteroidota</taxon>
        <taxon>Sphingobacteriia</taxon>
        <taxon>Sphingobacteriales</taxon>
        <taxon>environmental samples</taxon>
    </lineage>
</organism>
<evidence type="ECO:0000256" key="2">
    <source>
        <dbReference type="SAM" id="SignalP"/>
    </source>
</evidence>
<reference evidence="3" key="1">
    <citation type="submission" date="2020-02" db="EMBL/GenBank/DDBJ databases">
        <authorList>
            <person name="Meier V. D."/>
        </authorList>
    </citation>
    <scope>NUCLEOTIDE SEQUENCE</scope>
    <source>
        <strain evidence="3">AVDCRST_MAG56</strain>
    </source>
</reference>
<dbReference type="EMBL" id="CADCTQ010000199">
    <property type="protein sequence ID" value="CAA9255935.1"/>
    <property type="molecule type" value="Genomic_DNA"/>
</dbReference>
<keyword evidence="2" id="KW-0732">Signal</keyword>
<dbReference type="SUPFAM" id="SSF49464">
    <property type="entry name" value="Carboxypeptidase regulatory domain-like"/>
    <property type="match status" value="1"/>
</dbReference>
<feature type="region of interest" description="Disordered" evidence="1">
    <location>
        <begin position="155"/>
        <end position="176"/>
    </location>
</feature>
<gene>
    <name evidence="3" type="ORF">AVDCRST_MAG56-2211</name>
</gene>
<dbReference type="InterPro" id="IPR043741">
    <property type="entry name" value="DUF5686"/>
</dbReference>
<accession>A0A6J4IPI5</accession>
<dbReference type="InterPro" id="IPR008969">
    <property type="entry name" value="CarboxyPept-like_regulatory"/>
</dbReference>
<protein>
    <recommendedName>
        <fullName evidence="4">Carboxypeptidase-like regulatory domain-containing protein</fullName>
    </recommendedName>
</protein>
<dbReference type="Gene3D" id="2.50.20.10">
    <property type="entry name" value="Lipoprotein localisation LolA/LolB/LppX"/>
    <property type="match status" value="1"/>
</dbReference>
<dbReference type="Gene3D" id="2.60.40.1120">
    <property type="entry name" value="Carboxypeptidase-like, regulatory domain"/>
    <property type="match status" value="1"/>
</dbReference>
<dbReference type="AlphaFoldDB" id="A0A6J4IPI5"/>
<name>A0A6J4IPI5_9SPHI</name>
<feature type="chain" id="PRO_5026794175" description="Carboxypeptidase-like regulatory domain-containing protein" evidence="2">
    <location>
        <begin position="24"/>
        <end position="830"/>
    </location>
</feature>
<evidence type="ECO:0000256" key="1">
    <source>
        <dbReference type="SAM" id="MobiDB-lite"/>
    </source>
</evidence>
<dbReference type="Pfam" id="PF13715">
    <property type="entry name" value="CarbopepD_reg_2"/>
    <property type="match status" value="1"/>
</dbReference>
<feature type="signal peptide" evidence="2">
    <location>
        <begin position="1"/>
        <end position="23"/>
    </location>
</feature>
<evidence type="ECO:0008006" key="4">
    <source>
        <dbReference type="Google" id="ProtNLM"/>
    </source>
</evidence>